<gene>
    <name evidence="1" type="ORF">B5G41_03140</name>
</gene>
<evidence type="ECO:0000313" key="1">
    <source>
        <dbReference type="EMBL" id="OUN04320.1"/>
    </source>
</evidence>
<dbReference type="AlphaFoldDB" id="A0A1Y3R6A8"/>
<sequence length="235" mass="27807">MRPLYNIYCDESCHLENDGCKSMVLGAIWCPDKKKNEIFQRLREIKIEHGLSPHFELKWNAVSPGQYAYYLDVINYFFDNADLHFRTLVVPNKSVLDHRKFRQTHDDFYYKMYFDLLKTIFEPGNSYNVYIDIKDTRGNAKAKKLHETLCNSQYDFSHNLIKKVQQVRSHEVELIGLADFFTGAESYIHRELKSSEAKLNLIAKIRERSGYSLLRSTLYKEDKFNIFIWKSGYGK</sequence>
<reference evidence="2" key="1">
    <citation type="submission" date="2017-04" db="EMBL/GenBank/DDBJ databases">
        <title>Function of individual gut microbiota members based on whole genome sequencing of pure cultures obtained from chicken caecum.</title>
        <authorList>
            <person name="Medvecky M."/>
            <person name="Cejkova D."/>
            <person name="Polansky O."/>
            <person name="Karasova D."/>
            <person name="Kubasova T."/>
            <person name="Cizek A."/>
            <person name="Rychlik I."/>
        </authorList>
    </citation>
    <scope>NUCLEOTIDE SEQUENCE [LARGE SCALE GENOMIC DNA]</scope>
    <source>
        <strain evidence="2">An90</strain>
    </source>
</reference>
<name>A0A1Y3R6A8_9BACT</name>
<dbReference type="Pfam" id="PF12686">
    <property type="entry name" value="DUF3800"/>
    <property type="match status" value="1"/>
</dbReference>
<dbReference type="EMBL" id="NFHB01000002">
    <property type="protein sequence ID" value="OUN04320.1"/>
    <property type="molecule type" value="Genomic_DNA"/>
</dbReference>
<dbReference type="InterPro" id="IPR024524">
    <property type="entry name" value="DUF3800"/>
</dbReference>
<dbReference type="RefSeq" id="WP_087401227.1">
    <property type="nucleotide sequence ID" value="NZ_NFHB01000002.1"/>
</dbReference>
<proteinExistence type="predicted"/>
<dbReference type="OrthoDB" id="9799211at2"/>
<evidence type="ECO:0008006" key="3">
    <source>
        <dbReference type="Google" id="ProtNLM"/>
    </source>
</evidence>
<organism evidence="1 2">
    <name type="scientific">Alistipes onderdonkii</name>
    <dbReference type="NCBI Taxonomy" id="328813"/>
    <lineage>
        <taxon>Bacteria</taxon>
        <taxon>Pseudomonadati</taxon>
        <taxon>Bacteroidota</taxon>
        <taxon>Bacteroidia</taxon>
        <taxon>Bacteroidales</taxon>
        <taxon>Rikenellaceae</taxon>
        <taxon>Alistipes</taxon>
    </lineage>
</organism>
<accession>A0A1Y3R6A8</accession>
<comment type="caution">
    <text evidence="1">The sequence shown here is derived from an EMBL/GenBank/DDBJ whole genome shotgun (WGS) entry which is preliminary data.</text>
</comment>
<protein>
    <recommendedName>
        <fullName evidence="3">DUF3800 domain-containing protein</fullName>
    </recommendedName>
</protein>
<dbReference type="Proteomes" id="UP000195772">
    <property type="component" value="Unassembled WGS sequence"/>
</dbReference>
<evidence type="ECO:0000313" key="2">
    <source>
        <dbReference type="Proteomes" id="UP000195772"/>
    </source>
</evidence>